<dbReference type="EMBL" id="WVTA01000014">
    <property type="protein sequence ID" value="KAK3202486.1"/>
    <property type="molecule type" value="Genomic_DNA"/>
</dbReference>
<name>A0AAN6LUN4_9PLEO</name>
<feature type="transmembrane region" description="Helical" evidence="1">
    <location>
        <begin position="544"/>
        <end position="565"/>
    </location>
</feature>
<accession>A0AAN6LUN4</accession>
<comment type="caution">
    <text evidence="2">The sequence shown here is derived from an EMBL/GenBank/DDBJ whole genome shotgun (WGS) entry which is preliminary data.</text>
</comment>
<gene>
    <name evidence="2" type="ORF">GRF29_161g1386311</name>
</gene>
<dbReference type="Proteomes" id="UP001280581">
    <property type="component" value="Unassembled WGS sequence"/>
</dbReference>
<keyword evidence="1" id="KW-0472">Membrane</keyword>
<dbReference type="AlphaFoldDB" id="A0AAN6LUN4"/>
<keyword evidence="1" id="KW-0812">Transmembrane</keyword>
<evidence type="ECO:0000256" key="1">
    <source>
        <dbReference type="SAM" id="Phobius"/>
    </source>
</evidence>
<keyword evidence="1" id="KW-1133">Transmembrane helix</keyword>
<protein>
    <submittedName>
        <fullName evidence="2">Uncharacterized protein</fullName>
    </submittedName>
</protein>
<feature type="transmembrane region" description="Helical" evidence="1">
    <location>
        <begin position="113"/>
        <end position="137"/>
    </location>
</feature>
<reference evidence="2 3" key="1">
    <citation type="submission" date="2021-02" db="EMBL/GenBank/DDBJ databases">
        <title>Genome assembly of Pseudopithomyces chartarum.</title>
        <authorList>
            <person name="Jauregui R."/>
            <person name="Singh J."/>
            <person name="Voisey C."/>
        </authorList>
    </citation>
    <scope>NUCLEOTIDE SEQUENCE [LARGE SCALE GENOMIC DNA]</scope>
    <source>
        <strain evidence="2 3">AGR01</strain>
    </source>
</reference>
<proteinExistence type="predicted"/>
<sequence length="592" mass="64692">MAELDDRFVKRGYWVDWSKGQIMGQTYTVEAQTGTILVALLTILASISTAQLWNLATFTIHQMRAHGNAAEGMYWQQQVLLRTMPTPTAFLADYLKISWAWRSKVPHSFLRSLPMLAFGLLFAIASIAAGISTAYAVDNSNIEVLVDSPHCGRLNNTKIVTGSSSGTPIFTALGDSIQSYAVNCYQNSSSLPAICRNTFHRPNITFSAEPAPCPWNDTMCTGEGSSAVTMDSGVVDLRKHFGLNVAEKDSVRIRRKTTCNVLPREGHVFKRPPEFLKARGNPAERYTLEYGSWKGVPAAKRPEVTFNINAVLVEHQMSYFTTAMMAYANDSPIDGIINALPEMNRTDADVALIPVWANAVVYNDPVSDPLFAAHRLEMRQTGAGKDNDLYWSDHYAGVIGCALQYQFCYPRPNKPDFCTPLDASPLPDTPSSIYPDASPIQASLLTLLQSLARTADITVSPQLGNLRASKLLSVGISPGLPDTQWITELSTWESFVWSSYQFLFSTSVIGASVFDPSGAEYTDAVSSTGDKQLCSSLRMRKAGGFANVNVFALSFLVTFSVLISVEGVGAEDRAMGWGWVVSGSEEGVLRTG</sequence>
<evidence type="ECO:0000313" key="2">
    <source>
        <dbReference type="EMBL" id="KAK3202486.1"/>
    </source>
</evidence>
<keyword evidence="3" id="KW-1185">Reference proteome</keyword>
<evidence type="ECO:0000313" key="3">
    <source>
        <dbReference type="Proteomes" id="UP001280581"/>
    </source>
</evidence>
<organism evidence="2 3">
    <name type="scientific">Pseudopithomyces chartarum</name>
    <dbReference type="NCBI Taxonomy" id="1892770"/>
    <lineage>
        <taxon>Eukaryota</taxon>
        <taxon>Fungi</taxon>
        <taxon>Dikarya</taxon>
        <taxon>Ascomycota</taxon>
        <taxon>Pezizomycotina</taxon>
        <taxon>Dothideomycetes</taxon>
        <taxon>Pleosporomycetidae</taxon>
        <taxon>Pleosporales</taxon>
        <taxon>Massarineae</taxon>
        <taxon>Didymosphaeriaceae</taxon>
        <taxon>Pseudopithomyces</taxon>
    </lineage>
</organism>
<feature type="transmembrane region" description="Helical" evidence="1">
    <location>
        <begin position="36"/>
        <end position="56"/>
    </location>
</feature>